<dbReference type="Pfam" id="PF02591">
    <property type="entry name" value="Zn_ribbon_9"/>
    <property type="match status" value="1"/>
</dbReference>
<sequence>MKAESVHQIRLLDLQEIDTRLDQLDHRARNLPEIAEVQRLDARITELHERVVAAETELSDLGREQRKAESDVEQVRNRAERDSKRLDSGQVSSPKELENLQSEIASLHQRQSELEEVVLDVMERREAAEQRRAQRQQELDSVRAERDEVEERRSSTLLEIEADRASASDRRARVVADLPQDLLDFYTKLREQYAGVGAAALHYGRCEGCKLALSPAELADIRHAPDDEVRRCEQCQRILVRTSSSGL</sequence>
<proteinExistence type="predicted"/>
<dbReference type="PANTHER" id="PTHR39082">
    <property type="entry name" value="PHOSPHOLIPASE C-BETA-2-RELATED"/>
    <property type="match status" value="1"/>
</dbReference>
<dbReference type="OrthoDB" id="9784388at2"/>
<dbReference type="PANTHER" id="PTHR39082:SF1">
    <property type="entry name" value="SCAVENGER RECEPTOR CLASS A MEMBER 3"/>
    <property type="match status" value="1"/>
</dbReference>
<dbReference type="SUPFAM" id="SSF90250">
    <property type="entry name" value="Troponin coil-coiled subunits"/>
    <property type="match status" value="1"/>
</dbReference>
<organism evidence="4 5">
    <name type="scientific">Haloactinospora alba</name>
    <dbReference type="NCBI Taxonomy" id="405555"/>
    <lineage>
        <taxon>Bacteria</taxon>
        <taxon>Bacillati</taxon>
        <taxon>Actinomycetota</taxon>
        <taxon>Actinomycetes</taxon>
        <taxon>Streptosporangiales</taxon>
        <taxon>Nocardiopsidaceae</taxon>
        <taxon>Haloactinospora</taxon>
    </lineage>
</organism>
<dbReference type="EMBL" id="VFQC01000001">
    <property type="protein sequence ID" value="TQN31435.1"/>
    <property type="molecule type" value="Genomic_DNA"/>
</dbReference>
<feature type="region of interest" description="Disordered" evidence="1">
    <location>
        <begin position="61"/>
        <end position="97"/>
    </location>
</feature>
<gene>
    <name evidence="4" type="ORF">FHX37_1338</name>
</gene>
<dbReference type="InterPro" id="IPR003743">
    <property type="entry name" value="Zf-RING_7"/>
</dbReference>
<comment type="caution">
    <text evidence="4">The sequence shown here is derived from an EMBL/GenBank/DDBJ whole genome shotgun (WGS) entry which is preliminary data.</text>
</comment>
<dbReference type="InterPro" id="IPR056003">
    <property type="entry name" value="CT398_CC_hairpin"/>
</dbReference>
<dbReference type="Gene3D" id="1.10.287.1490">
    <property type="match status" value="1"/>
</dbReference>
<feature type="domain" description="C4-type zinc ribbon" evidence="2">
    <location>
        <begin position="205"/>
        <end position="239"/>
    </location>
</feature>
<dbReference type="Proteomes" id="UP000317422">
    <property type="component" value="Unassembled WGS sequence"/>
</dbReference>
<dbReference type="Pfam" id="PF24481">
    <property type="entry name" value="CT398_CC"/>
    <property type="match status" value="1"/>
</dbReference>
<keyword evidence="5" id="KW-1185">Reference proteome</keyword>
<dbReference type="InterPro" id="IPR052376">
    <property type="entry name" value="Oxidative_Scav/Glycosyltrans"/>
</dbReference>
<dbReference type="AlphaFoldDB" id="A0A543NHX1"/>
<evidence type="ECO:0000313" key="5">
    <source>
        <dbReference type="Proteomes" id="UP000317422"/>
    </source>
</evidence>
<dbReference type="RefSeq" id="WP_141922776.1">
    <property type="nucleotide sequence ID" value="NZ_VFQC01000001.1"/>
</dbReference>
<evidence type="ECO:0000256" key="1">
    <source>
        <dbReference type="SAM" id="MobiDB-lite"/>
    </source>
</evidence>
<feature type="domain" description="CT398-like coiled coil hairpin" evidence="3">
    <location>
        <begin position="14"/>
        <end position="193"/>
    </location>
</feature>
<evidence type="ECO:0000259" key="2">
    <source>
        <dbReference type="Pfam" id="PF02591"/>
    </source>
</evidence>
<feature type="region of interest" description="Disordered" evidence="1">
    <location>
        <begin position="131"/>
        <end position="154"/>
    </location>
</feature>
<evidence type="ECO:0000313" key="4">
    <source>
        <dbReference type="EMBL" id="TQN31435.1"/>
    </source>
</evidence>
<feature type="compositionally biased region" description="Basic and acidic residues" evidence="1">
    <location>
        <begin position="61"/>
        <end position="87"/>
    </location>
</feature>
<protein>
    <submittedName>
        <fullName evidence="4">Uncharacterized protein</fullName>
    </submittedName>
</protein>
<evidence type="ECO:0000259" key="3">
    <source>
        <dbReference type="Pfam" id="PF24481"/>
    </source>
</evidence>
<accession>A0A543NHX1</accession>
<reference evidence="4 5" key="1">
    <citation type="submission" date="2019-06" db="EMBL/GenBank/DDBJ databases">
        <title>Sequencing the genomes of 1000 actinobacteria strains.</title>
        <authorList>
            <person name="Klenk H.-P."/>
        </authorList>
    </citation>
    <scope>NUCLEOTIDE SEQUENCE [LARGE SCALE GENOMIC DNA]</scope>
    <source>
        <strain evidence="4 5">DSM 45015</strain>
    </source>
</reference>
<name>A0A543NHX1_9ACTN</name>
<dbReference type="InterPro" id="IPR038077">
    <property type="entry name" value="Troponin_sf"/>
</dbReference>